<dbReference type="OrthoDB" id="1844152at2759"/>
<evidence type="ECO:0000256" key="1">
    <source>
        <dbReference type="ARBA" id="ARBA00001971"/>
    </source>
</evidence>
<dbReference type="AlphaFoldDB" id="A0A2T9ZCE2"/>
<organism evidence="10 11">
    <name type="scientific">Smittium megazygosporum</name>
    <dbReference type="NCBI Taxonomy" id="133381"/>
    <lineage>
        <taxon>Eukaryota</taxon>
        <taxon>Fungi</taxon>
        <taxon>Fungi incertae sedis</taxon>
        <taxon>Zoopagomycota</taxon>
        <taxon>Kickxellomycotina</taxon>
        <taxon>Harpellomycetes</taxon>
        <taxon>Harpellales</taxon>
        <taxon>Legeriomycetaceae</taxon>
        <taxon>Smittium</taxon>
    </lineage>
</organism>
<evidence type="ECO:0000313" key="11">
    <source>
        <dbReference type="Proteomes" id="UP000245609"/>
    </source>
</evidence>
<dbReference type="PANTHER" id="PTHR46206:SF5">
    <property type="entry name" value="P450, PUTATIVE (EUROFUNG)-RELATED"/>
    <property type="match status" value="1"/>
</dbReference>
<evidence type="ECO:0000256" key="3">
    <source>
        <dbReference type="ARBA" id="ARBA00010617"/>
    </source>
</evidence>
<comment type="cofactor">
    <cofactor evidence="1">
        <name>heme</name>
        <dbReference type="ChEBI" id="CHEBI:30413"/>
    </cofactor>
</comment>
<evidence type="ECO:0000256" key="2">
    <source>
        <dbReference type="ARBA" id="ARBA00004370"/>
    </source>
</evidence>
<dbReference type="GO" id="GO:0016705">
    <property type="term" value="F:oxidoreductase activity, acting on paired donors, with incorporation or reduction of molecular oxygen"/>
    <property type="evidence" value="ECO:0007669"/>
    <property type="project" value="InterPro"/>
</dbReference>
<keyword evidence="11" id="KW-1185">Reference proteome</keyword>
<dbReference type="GO" id="GO:0004497">
    <property type="term" value="F:monooxygenase activity"/>
    <property type="evidence" value="ECO:0007669"/>
    <property type="project" value="UniProtKB-KW"/>
</dbReference>
<evidence type="ECO:0000256" key="6">
    <source>
        <dbReference type="ARBA" id="ARBA00022723"/>
    </source>
</evidence>
<protein>
    <recommendedName>
        <fullName evidence="12">Cytochrome P450</fullName>
    </recommendedName>
</protein>
<evidence type="ECO:0000256" key="8">
    <source>
        <dbReference type="ARBA" id="ARBA00023033"/>
    </source>
</evidence>
<keyword evidence="6" id="KW-0479">Metal-binding</keyword>
<name>A0A2T9ZCE2_9FUNG</name>
<dbReference type="SUPFAM" id="SSF48264">
    <property type="entry name" value="Cytochrome P450"/>
    <property type="match status" value="1"/>
</dbReference>
<comment type="caution">
    <text evidence="10">The sequence shown here is derived from an EMBL/GenBank/DDBJ whole genome shotgun (WGS) entry which is preliminary data.</text>
</comment>
<evidence type="ECO:0000256" key="7">
    <source>
        <dbReference type="ARBA" id="ARBA00022989"/>
    </source>
</evidence>
<dbReference type="InterPro" id="IPR036396">
    <property type="entry name" value="Cyt_P450_sf"/>
</dbReference>
<dbReference type="InterPro" id="IPR001128">
    <property type="entry name" value="Cyt_P450"/>
</dbReference>
<dbReference type="GO" id="GO:0020037">
    <property type="term" value="F:heme binding"/>
    <property type="evidence" value="ECO:0007669"/>
    <property type="project" value="InterPro"/>
</dbReference>
<keyword evidence="8" id="KW-0503">Monooxygenase</keyword>
<evidence type="ECO:0000256" key="5">
    <source>
        <dbReference type="ARBA" id="ARBA00022692"/>
    </source>
</evidence>
<dbReference type="Pfam" id="PF00067">
    <property type="entry name" value="p450"/>
    <property type="match status" value="1"/>
</dbReference>
<dbReference type="Proteomes" id="UP000245609">
    <property type="component" value="Unassembled WGS sequence"/>
</dbReference>
<dbReference type="GO" id="GO:0005506">
    <property type="term" value="F:iron ion binding"/>
    <property type="evidence" value="ECO:0007669"/>
    <property type="project" value="InterPro"/>
</dbReference>
<evidence type="ECO:0000256" key="4">
    <source>
        <dbReference type="ARBA" id="ARBA00022617"/>
    </source>
</evidence>
<keyword evidence="4" id="KW-0408">Iron</keyword>
<keyword evidence="8" id="KW-0560">Oxidoreductase</keyword>
<feature type="non-terminal residue" evidence="10">
    <location>
        <position position="1"/>
    </location>
</feature>
<dbReference type="GO" id="GO:0016020">
    <property type="term" value="C:membrane"/>
    <property type="evidence" value="ECO:0007669"/>
    <property type="project" value="UniProtKB-SubCell"/>
</dbReference>
<comment type="subcellular location">
    <subcellularLocation>
        <location evidence="2">Membrane</location>
    </subcellularLocation>
</comment>
<evidence type="ECO:0008006" key="12">
    <source>
        <dbReference type="Google" id="ProtNLM"/>
    </source>
</evidence>
<sequence length="454" mass="52171">ELPIAPIRNYELSKNGNIIEYSRALRLVILLYKPIFGCVSNLCLPYTPKSHDVAKIKSSATSIILGPLIFTEMELFPQSIMNDMKPIYKLYPDHRTTATRLEAARFGKTINSVIMENIDKILQDKEILIDEILFLYMQSETPSSNETVVCYGDAVKNDKQLNLAVNDLILMPNTFSESNIRQLLKISMLRDMLRLKKSFDYLAGFIKKEILELAKKRPALSKNGILELVVRHKEFPNISVESTNLGFIIFILCSIKYIWPQISNVIVDISLHERVYKNLLLEQKNLIKKYGNVFTRKILDRMKYLDAVLLESMRLSGSGQSLRMLEKDVYLSNGIKLKKSSLVKFSNFIYNNDYKVHGPNSYAFWPERFLLASQKFTESSKTNIVWGIGWKKCPYCDYAALSLKLFISIFLRKYKIISDSSGPASQHQGYVFDESNFHSKSDLHVEISDILHAL</sequence>
<dbReference type="STRING" id="133381.A0A2T9ZCE2"/>
<reference evidence="10 11" key="1">
    <citation type="journal article" date="2018" name="MBio">
        <title>Comparative Genomics Reveals the Core Gene Toolbox for the Fungus-Insect Symbiosis.</title>
        <authorList>
            <person name="Wang Y."/>
            <person name="Stata M."/>
            <person name="Wang W."/>
            <person name="Stajich J.E."/>
            <person name="White M.M."/>
            <person name="Moncalvo J.M."/>
        </authorList>
    </citation>
    <scope>NUCLEOTIDE SEQUENCE [LARGE SCALE GENOMIC DNA]</scope>
    <source>
        <strain evidence="10 11">SC-DP-2</strain>
    </source>
</reference>
<gene>
    <name evidence="10" type="ORF">BB560_003348</name>
</gene>
<keyword evidence="9" id="KW-0472">Membrane</keyword>
<evidence type="ECO:0000256" key="9">
    <source>
        <dbReference type="ARBA" id="ARBA00023136"/>
    </source>
</evidence>
<dbReference type="Gene3D" id="1.10.630.10">
    <property type="entry name" value="Cytochrome P450"/>
    <property type="match status" value="1"/>
</dbReference>
<accession>A0A2T9ZCE2</accession>
<dbReference type="PANTHER" id="PTHR46206">
    <property type="entry name" value="CYTOCHROME P450"/>
    <property type="match status" value="1"/>
</dbReference>
<keyword evidence="7" id="KW-1133">Transmembrane helix</keyword>
<keyword evidence="4" id="KW-0349">Heme</keyword>
<proteinExistence type="inferred from homology"/>
<keyword evidence="5" id="KW-0812">Transmembrane</keyword>
<dbReference type="EMBL" id="MBFS01000558">
    <property type="protein sequence ID" value="PVV02207.1"/>
    <property type="molecule type" value="Genomic_DNA"/>
</dbReference>
<evidence type="ECO:0000313" key="10">
    <source>
        <dbReference type="EMBL" id="PVV02207.1"/>
    </source>
</evidence>
<comment type="similarity">
    <text evidence="3">Belongs to the cytochrome P450 family.</text>
</comment>